<reference evidence="2" key="1">
    <citation type="submission" date="2021-04" db="EMBL/GenBank/DDBJ databases">
        <title>Genomic sequence of Actinosynnema pretiosum subsp. pretiosum ATCC 31280 (C-14919).</title>
        <authorList>
            <person name="Bai L."/>
            <person name="Wang X."/>
            <person name="Xiao Y."/>
        </authorList>
    </citation>
    <scope>NUCLEOTIDE SEQUENCE</scope>
    <source>
        <strain evidence="2">ATCC 31280</strain>
    </source>
</reference>
<sequence length="147" mass="15927">MADTRSSDTRSDIRSDTRSDTLGDTRSGDYRDVLVLEARALAPRLFAIAYEYGDGEDGEIVAYGLQFPDHADATGVDDNHRTRAESAEGVRELYACFALDADVTTHVLWLDQSAPDSTSDFTPESTPESTLGSTRPGDISTIFGENG</sequence>
<evidence type="ECO:0000313" key="2">
    <source>
        <dbReference type="EMBL" id="QUF05970.1"/>
    </source>
</evidence>
<gene>
    <name evidence="2" type="ORF">KCV87_07865</name>
</gene>
<evidence type="ECO:0000256" key="1">
    <source>
        <dbReference type="SAM" id="MobiDB-lite"/>
    </source>
</evidence>
<feature type="compositionally biased region" description="Polar residues" evidence="1">
    <location>
        <begin position="114"/>
        <end position="133"/>
    </location>
</feature>
<organism evidence="2 3">
    <name type="scientific">Actinosynnema pretiosum subsp. pretiosum</name>
    <dbReference type="NCBI Taxonomy" id="103721"/>
    <lineage>
        <taxon>Bacteria</taxon>
        <taxon>Bacillati</taxon>
        <taxon>Actinomycetota</taxon>
        <taxon>Actinomycetes</taxon>
        <taxon>Pseudonocardiales</taxon>
        <taxon>Pseudonocardiaceae</taxon>
        <taxon>Actinosynnema</taxon>
    </lineage>
</organism>
<accession>A0AA45R5R7</accession>
<proteinExistence type="predicted"/>
<dbReference type="EMBL" id="CP073249">
    <property type="protein sequence ID" value="QUF05970.1"/>
    <property type="molecule type" value="Genomic_DNA"/>
</dbReference>
<evidence type="ECO:0000313" key="3">
    <source>
        <dbReference type="Proteomes" id="UP000677152"/>
    </source>
</evidence>
<feature type="region of interest" description="Disordered" evidence="1">
    <location>
        <begin position="113"/>
        <end position="147"/>
    </location>
</feature>
<dbReference type="Proteomes" id="UP000677152">
    <property type="component" value="Chromosome"/>
</dbReference>
<feature type="region of interest" description="Disordered" evidence="1">
    <location>
        <begin position="1"/>
        <end position="26"/>
    </location>
</feature>
<dbReference type="AlphaFoldDB" id="A0AA45R5R7"/>
<protein>
    <submittedName>
        <fullName evidence="2">Uncharacterized protein</fullName>
    </submittedName>
</protein>
<name>A0AA45R5R7_9PSEU</name>